<name>A0ABP0Y293_9ROSI</name>
<dbReference type="CDD" id="cd03571">
    <property type="entry name" value="ENTH"/>
    <property type="match status" value="1"/>
</dbReference>
<keyword evidence="3" id="KW-0333">Golgi apparatus</keyword>
<dbReference type="Gene3D" id="1.25.40.90">
    <property type="match status" value="1"/>
</dbReference>
<feature type="compositionally biased region" description="Low complexity" evidence="5">
    <location>
        <begin position="321"/>
        <end position="342"/>
    </location>
</feature>
<evidence type="ECO:0000256" key="3">
    <source>
        <dbReference type="ARBA" id="ARBA00023034"/>
    </source>
</evidence>
<evidence type="ECO:0000256" key="1">
    <source>
        <dbReference type="ARBA" id="ARBA00004132"/>
    </source>
</evidence>
<evidence type="ECO:0000256" key="2">
    <source>
        <dbReference type="ARBA" id="ARBA00004555"/>
    </source>
</evidence>
<dbReference type="SUPFAM" id="SSF48464">
    <property type="entry name" value="ENTH/VHS domain"/>
    <property type="match status" value="1"/>
</dbReference>
<sequence length="1072" mass="112208">MKKVFGQTVRDIKREVNKAVLKVPRIEQKVLDATSNEPWGPHGSLLAEIAQASKNYHEYQMIMAVIWKRVNDSGKNWRHVYKGLTVLEYLVAHGSERVIDEIKDHAYQLSGLSSFQYIDSSGRDQGANVRKKSQSLVVLVNDPERISEIRQKANANRDKFRSPSLAGGAHRLGYGDRYDDDFNEGRYGSRDEDRNGNGYGREREYDYRDDDRGRNSDSSRRDGDHYSRDGEERHGRDSPRDGDNWGRRSVDDHQYGARRDQDRDRDDSACGGSGRGDVRSPDVRRHDHKFSEQDTGAPPSYEEAVSESRSPPAHSERDQETSTSAPATSSAPVTSAPSQSSPVHGAPTSADQLIGNFDEFDPRSSVTAAPTIPPNNAEMDLLGSLTDFPSNPLAIMPTASANVTGAFEPDSHINSGAGTPQTTTTVASINNQSFEDPFGDTPFKALPSNDGAPQYHSSAMTDPLQSSLPQNVGQSPPSTMTDSLESSLHQSLGQSHPSTMADPFPSSMHQGLGQSQGAIPETNVSNSEYGNAFSASTGASDLSGFQAPSDSQFLQGPSTIPYPEIDILADILPPSNTASLPTYSFPGDQPALPTPFSDPGQPLQQNFTALSNQPSEPNASSFLNVQPQSGTTASLNSNLAFQPQNAPTGQFGYGAPQGGSTAPTGQVGYGAPQGGSTAPTGQVGYGPPQGGFAAPTGQFGYGPPQGGSAAPTGQFGYGGGSQGGSAAPFYTQMASTSSPNAQANGGGYFVQNKGSAAPVASQISQQNPSGPAAPLGSGNVQHHGFTAPPVASQGAYHVQNGHAAQQKSDDFLGSILPQASPQVSSQQGYPTSTGSLSIASQPSKGKFETKSTVWADTLNRGLVDLNISGPKTNPLADIGVDFDAINRKEKRMEKPTTTAVTSTITMGKAMGSGSGVGRAGASALRGPLNPMMGSGMGMNNAGIGGPYGGINQPMGMGMGMNNSGMNPGMGMGMGMGMNNSGMNPGMGMGMGMNNSGMNPGIGMGMGMRMNPGMGTNPGMGIGMGMNPSNMGTGQGMQFQTPAGFRPGSNASGGYNPMMGGYAPQQSYGGGYQ</sequence>
<accession>A0ABP0Y293</accession>
<feature type="region of interest" description="Disordered" evidence="5">
    <location>
        <begin position="436"/>
        <end position="530"/>
    </location>
</feature>
<dbReference type="PROSITE" id="PS50942">
    <property type="entry name" value="ENTH"/>
    <property type="match status" value="1"/>
</dbReference>
<evidence type="ECO:0000256" key="4">
    <source>
        <dbReference type="ARBA" id="ARBA00023329"/>
    </source>
</evidence>
<feature type="region of interest" description="Disordered" evidence="5">
    <location>
        <begin position="579"/>
        <end position="720"/>
    </location>
</feature>
<dbReference type="PANTHER" id="PTHR12276:SF91">
    <property type="entry name" value="CLATHRIN INTERACTOR EPSIN 2-RELATED"/>
    <property type="match status" value="1"/>
</dbReference>
<dbReference type="EMBL" id="OZ021745">
    <property type="protein sequence ID" value="CAK9313721.1"/>
    <property type="molecule type" value="Genomic_DNA"/>
</dbReference>
<feature type="compositionally biased region" description="Polar residues" evidence="5">
    <location>
        <begin position="507"/>
        <end position="530"/>
    </location>
</feature>
<reference evidence="7 8" key="1">
    <citation type="submission" date="2024-03" db="EMBL/GenBank/DDBJ databases">
        <authorList>
            <person name="Gkanogiannis A."/>
            <person name="Becerra Lopez-Lavalle L."/>
        </authorList>
    </citation>
    <scope>NUCLEOTIDE SEQUENCE [LARGE SCALE GENOMIC DNA]</scope>
</reference>
<evidence type="ECO:0000313" key="8">
    <source>
        <dbReference type="Proteomes" id="UP001642487"/>
    </source>
</evidence>
<dbReference type="Pfam" id="PF01417">
    <property type="entry name" value="ENTH"/>
    <property type="match status" value="1"/>
</dbReference>
<evidence type="ECO:0000259" key="6">
    <source>
        <dbReference type="PROSITE" id="PS50942"/>
    </source>
</evidence>
<feature type="region of interest" description="Disordered" evidence="5">
    <location>
        <begin position="820"/>
        <end position="846"/>
    </location>
</feature>
<feature type="compositionally biased region" description="Basic and acidic residues" evidence="5">
    <location>
        <begin position="150"/>
        <end position="161"/>
    </location>
</feature>
<gene>
    <name evidence="7" type="ORF">CITCOLO1_LOCUS5453</name>
</gene>
<feature type="compositionally biased region" description="Basic and acidic residues" evidence="5">
    <location>
        <begin position="276"/>
        <end position="292"/>
    </location>
</feature>
<dbReference type="PANTHER" id="PTHR12276">
    <property type="entry name" value="EPSIN/ENT-RELATED"/>
    <property type="match status" value="1"/>
</dbReference>
<feature type="compositionally biased region" description="Polar residues" evidence="5">
    <location>
        <begin position="602"/>
        <end position="648"/>
    </location>
</feature>
<feature type="compositionally biased region" description="Polar residues" evidence="5">
    <location>
        <begin position="820"/>
        <end position="843"/>
    </location>
</feature>
<feature type="domain" description="ENTH" evidence="6">
    <location>
        <begin position="18"/>
        <end position="150"/>
    </location>
</feature>
<evidence type="ECO:0000256" key="5">
    <source>
        <dbReference type="SAM" id="MobiDB-lite"/>
    </source>
</evidence>
<proteinExistence type="predicted"/>
<dbReference type="Proteomes" id="UP001642487">
    <property type="component" value="Chromosome 11"/>
</dbReference>
<feature type="compositionally biased region" description="Polar residues" evidence="5">
    <location>
        <begin position="455"/>
        <end position="498"/>
    </location>
</feature>
<protein>
    <recommendedName>
        <fullName evidence="6">ENTH domain-containing protein</fullName>
    </recommendedName>
</protein>
<feature type="region of interest" description="Disordered" evidence="5">
    <location>
        <begin position="150"/>
        <end position="377"/>
    </location>
</feature>
<feature type="region of interest" description="Disordered" evidence="5">
    <location>
        <begin position="759"/>
        <end position="791"/>
    </location>
</feature>
<dbReference type="SMART" id="SM00273">
    <property type="entry name" value="ENTH"/>
    <property type="match status" value="1"/>
</dbReference>
<evidence type="ECO:0000313" key="7">
    <source>
        <dbReference type="EMBL" id="CAK9313721.1"/>
    </source>
</evidence>
<dbReference type="InterPro" id="IPR008942">
    <property type="entry name" value="ENTH_VHS"/>
</dbReference>
<feature type="compositionally biased region" description="Basic and acidic residues" evidence="5">
    <location>
        <begin position="183"/>
        <end position="268"/>
    </location>
</feature>
<keyword evidence="8" id="KW-1185">Reference proteome</keyword>
<dbReference type="InterPro" id="IPR013809">
    <property type="entry name" value="ENTH"/>
</dbReference>
<organism evidence="7 8">
    <name type="scientific">Citrullus colocynthis</name>
    <name type="common">colocynth</name>
    <dbReference type="NCBI Taxonomy" id="252529"/>
    <lineage>
        <taxon>Eukaryota</taxon>
        <taxon>Viridiplantae</taxon>
        <taxon>Streptophyta</taxon>
        <taxon>Embryophyta</taxon>
        <taxon>Tracheophyta</taxon>
        <taxon>Spermatophyta</taxon>
        <taxon>Magnoliopsida</taxon>
        <taxon>eudicotyledons</taxon>
        <taxon>Gunneridae</taxon>
        <taxon>Pentapetalae</taxon>
        <taxon>rosids</taxon>
        <taxon>fabids</taxon>
        <taxon>Cucurbitales</taxon>
        <taxon>Cucurbitaceae</taxon>
        <taxon>Benincaseae</taxon>
        <taxon>Citrullus</taxon>
    </lineage>
</organism>
<comment type="subcellular location">
    <subcellularLocation>
        <location evidence="1">Cytoplasmic vesicle</location>
        <location evidence="1">Clathrin-coated vesicle</location>
    </subcellularLocation>
    <subcellularLocation>
        <location evidence="2">Golgi apparatus</location>
    </subcellularLocation>
</comment>
<keyword evidence="4" id="KW-0968">Cytoplasmic vesicle</keyword>